<sequence>MERLGSVNPTWTGNGIVMHLIFCLIKLNVLN</sequence>
<keyword evidence="1" id="KW-1133">Transmembrane helix</keyword>
<gene>
    <name evidence="2" type="ORF">Hyperionvirus16_54</name>
</gene>
<evidence type="ECO:0000313" key="2">
    <source>
        <dbReference type="EMBL" id="AYV84079.1"/>
    </source>
</evidence>
<keyword evidence="1" id="KW-0812">Transmembrane</keyword>
<evidence type="ECO:0000256" key="1">
    <source>
        <dbReference type="SAM" id="Phobius"/>
    </source>
</evidence>
<organism evidence="2">
    <name type="scientific">Hyperionvirus sp</name>
    <dbReference type="NCBI Taxonomy" id="2487770"/>
    <lineage>
        <taxon>Viruses</taxon>
        <taxon>Varidnaviria</taxon>
        <taxon>Bamfordvirae</taxon>
        <taxon>Nucleocytoviricota</taxon>
        <taxon>Megaviricetes</taxon>
        <taxon>Imitervirales</taxon>
        <taxon>Mimiviridae</taxon>
        <taxon>Klosneuvirinae</taxon>
    </lineage>
</organism>
<keyword evidence="1" id="KW-0472">Membrane</keyword>
<name>A0A3G5AFC6_9VIRU</name>
<accession>A0A3G5AFC6</accession>
<protein>
    <submittedName>
        <fullName evidence="2">Uncharacterized protein</fullName>
    </submittedName>
</protein>
<proteinExistence type="predicted"/>
<dbReference type="EMBL" id="MK072398">
    <property type="protein sequence ID" value="AYV84079.1"/>
    <property type="molecule type" value="Genomic_DNA"/>
</dbReference>
<feature type="transmembrane region" description="Helical" evidence="1">
    <location>
        <begin position="12"/>
        <end position="30"/>
    </location>
</feature>
<reference evidence="2" key="1">
    <citation type="submission" date="2018-10" db="EMBL/GenBank/DDBJ databases">
        <title>Hidden diversity of soil giant viruses.</title>
        <authorList>
            <person name="Schulz F."/>
            <person name="Alteio L."/>
            <person name="Goudeau D."/>
            <person name="Ryan E.M."/>
            <person name="Malmstrom R.R."/>
            <person name="Blanchard J."/>
            <person name="Woyke T."/>
        </authorList>
    </citation>
    <scope>NUCLEOTIDE SEQUENCE</scope>
    <source>
        <strain evidence="2">HYV1</strain>
    </source>
</reference>